<evidence type="ECO:0000313" key="3">
    <source>
        <dbReference type="Proteomes" id="UP000714275"/>
    </source>
</evidence>
<evidence type="ECO:0000256" key="1">
    <source>
        <dbReference type="SAM" id="Phobius"/>
    </source>
</evidence>
<comment type="caution">
    <text evidence="2">The sequence shown here is derived from an EMBL/GenBank/DDBJ whole genome shotgun (WGS) entry which is preliminary data.</text>
</comment>
<feature type="transmembrane region" description="Helical" evidence="1">
    <location>
        <begin position="6"/>
        <end position="25"/>
    </location>
</feature>
<keyword evidence="1" id="KW-0472">Membrane</keyword>
<sequence>MGVFISTALFEFTVAAITIYHSMLLRSDDIYTLCTLASTLSNGSLLYALSLFAISVANIVSFSLPVSGGYNGIIDVFQGVLHGVIASRILFDLRDADRIKEDSFCLSDLQFAPRTISTAT</sequence>
<reference evidence="2" key="1">
    <citation type="journal article" date="2020" name="New Phytol.">
        <title>Comparative genomics reveals dynamic genome evolution in host specialist ectomycorrhizal fungi.</title>
        <authorList>
            <person name="Lofgren L.A."/>
            <person name="Nguyen N.H."/>
            <person name="Vilgalys R."/>
            <person name="Ruytinx J."/>
            <person name="Liao H.L."/>
            <person name="Branco S."/>
            <person name="Kuo A."/>
            <person name="LaButti K."/>
            <person name="Lipzen A."/>
            <person name="Andreopoulos W."/>
            <person name="Pangilinan J."/>
            <person name="Riley R."/>
            <person name="Hundley H."/>
            <person name="Na H."/>
            <person name="Barry K."/>
            <person name="Grigoriev I.V."/>
            <person name="Stajich J.E."/>
            <person name="Kennedy P.G."/>
        </authorList>
    </citation>
    <scope>NUCLEOTIDE SEQUENCE</scope>
    <source>
        <strain evidence="2">DOB743</strain>
    </source>
</reference>
<gene>
    <name evidence="2" type="ORF">EV702DRAFT_415293</name>
</gene>
<dbReference type="AlphaFoldDB" id="A0A9P6ZSM3"/>
<protein>
    <submittedName>
        <fullName evidence="2">Uncharacterized protein</fullName>
    </submittedName>
</protein>
<dbReference type="EMBL" id="JABBWD010000031">
    <property type="protein sequence ID" value="KAG1775768.1"/>
    <property type="molecule type" value="Genomic_DNA"/>
</dbReference>
<keyword evidence="1" id="KW-1133">Transmembrane helix</keyword>
<evidence type="ECO:0000313" key="2">
    <source>
        <dbReference type="EMBL" id="KAG1775768.1"/>
    </source>
</evidence>
<dbReference type="OrthoDB" id="3350812at2759"/>
<organism evidence="2 3">
    <name type="scientific">Suillus placidus</name>
    <dbReference type="NCBI Taxonomy" id="48579"/>
    <lineage>
        <taxon>Eukaryota</taxon>
        <taxon>Fungi</taxon>
        <taxon>Dikarya</taxon>
        <taxon>Basidiomycota</taxon>
        <taxon>Agaricomycotina</taxon>
        <taxon>Agaricomycetes</taxon>
        <taxon>Agaricomycetidae</taxon>
        <taxon>Boletales</taxon>
        <taxon>Suillineae</taxon>
        <taxon>Suillaceae</taxon>
        <taxon>Suillus</taxon>
    </lineage>
</organism>
<dbReference type="Proteomes" id="UP000714275">
    <property type="component" value="Unassembled WGS sequence"/>
</dbReference>
<name>A0A9P6ZSM3_9AGAM</name>
<keyword evidence="3" id="KW-1185">Reference proteome</keyword>
<keyword evidence="1" id="KW-0812">Transmembrane</keyword>
<feature type="transmembrane region" description="Helical" evidence="1">
    <location>
        <begin position="45"/>
        <end position="64"/>
    </location>
</feature>
<accession>A0A9P6ZSM3</accession>
<proteinExistence type="predicted"/>